<feature type="transmembrane region" description="Helical" evidence="1">
    <location>
        <begin position="147"/>
        <end position="166"/>
    </location>
</feature>
<accession>A0A6J4N3P0</accession>
<feature type="transmembrane region" description="Helical" evidence="1">
    <location>
        <begin position="405"/>
        <end position="423"/>
    </location>
</feature>
<organism evidence="2">
    <name type="scientific">uncultured Nocardioidaceae bacterium</name>
    <dbReference type="NCBI Taxonomy" id="253824"/>
    <lineage>
        <taxon>Bacteria</taxon>
        <taxon>Bacillati</taxon>
        <taxon>Actinomycetota</taxon>
        <taxon>Actinomycetes</taxon>
        <taxon>Propionibacteriales</taxon>
        <taxon>Nocardioidaceae</taxon>
        <taxon>environmental samples</taxon>
    </lineage>
</organism>
<evidence type="ECO:0008006" key="3">
    <source>
        <dbReference type="Google" id="ProtNLM"/>
    </source>
</evidence>
<gene>
    <name evidence="2" type="ORF">AVDCRST_MAG21-1113</name>
</gene>
<feature type="transmembrane region" description="Helical" evidence="1">
    <location>
        <begin position="371"/>
        <end position="393"/>
    </location>
</feature>
<sequence length="475" mass="51487">MSRHLAFLVALLLGAVLRCLVQVGFSPALIFGDAAAYLSFLDTFEPIADRPMGYSLLVLYPLSWLSDTLLLVTVAHHLMGLATATVVYLLLRRWDVRGWVATLATLPVLFDSLQLLLEQSVLSDVFFTLLLVLGMAALGWRRRPTPALALAAGLLFAAAVTVRLVGQPLVLAGVAFCLLAGRGWHARLSTAAALTVGFVLPLAGYATWYHQVHGVYALSEFGGKSLYIRTTSFVDCSQVSVPQYQRVLCPPEPVGERLDPTVYGWHDDRTVPRLRPPRGTTPNEAMGEFAGAAIGAQPADYARVVVRDFILNFDPWRTDRFEFARAYKWQFDTYVDYGLSEEARDVYNRHGGDLLESRAPYADFIAGYQRIGYLTGPLLLGCLLLGLAGGLGIGRARSSGARSMCLLLTLTGAGLLLLPDITAQFSWRYQLPALSLLPAGAALAFTALRDGRGGQVAALDPADADIGTVATPRTD</sequence>
<feature type="transmembrane region" description="Helical" evidence="1">
    <location>
        <begin position="69"/>
        <end position="91"/>
    </location>
</feature>
<proteinExistence type="predicted"/>
<keyword evidence="1" id="KW-0812">Transmembrane</keyword>
<dbReference type="AlphaFoldDB" id="A0A6J4N3P0"/>
<evidence type="ECO:0000256" key="1">
    <source>
        <dbReference type="SAM" id="Phobius"/>
    </source>
</evidence>
<keyword evidence="1" id="KW-0472">Membrane</keyword>
<dbReference type="EMBL" id="CADCUL010000091">
    <property type="protein sequence ID" value="CAA9372217.1"/>
    <property type="molecule type" value="Genomic_DNA"/>
</dbReference>
<feature type="transmembrane region" description="Helical" evidence="1">
    <location>
        <begin position="98"/>
        <end position="116"/>
    </location>
</feature>
<name>A0A6J4N3P0_9ACTN</name>
<evidence type="ECO:0000313" key="2">
    <source>
        <dbReference type="EMBL" id="CAA9372217.1"/>
    </source>
</evidence>
<keyword evidence="1" id="KW-1133">Transmembrane helix</keyword>
<reference evidence="2" key="1">
    <citation type="submission" date="2020-02" db="EMBL/GenBank/DDBJ databases">
        <authorList>
            <person name="Meier V. D."/>
        </authorList>
    </citation>
    <scope>NUCLEOTIDE SEQUENCE</scope>
    <source>
        <strain evidence="2">AVDCRST_MAG21</strain>
    </source>
</reference>
<feature type="transmembrane region" description="Helical" evidence="1">
    <location>
        <begin position="122"/>
        <end position="140"/>
    </location>
</feature>
<protein>
    <recommendedName>
        <fullName evidence="3">Glycosyltransferase RgtA/B/C/D-like domain-containing protein</fullName>
    </recommendedName>
</protein>